<feature type="binding site" evidence="10">
    <location>
        <begin position="111"/>
        <end position="117"/>
    </location>
    <ligand>
        <name>ATP</name>
        <dbReference type="ChEBI" id="CHEBI:30616"/>
    </ligand>
</feature>
<dbReference type="InterPro" id="IPR051046">
    <property type="entry name" value="MurCDEF_CellWall_CoF430Synth"/>
</dbReference>
<dbReference type="InterPro" id="IPR036565">
    <property type="entry name" value="Mur-like_cat_sf"/>
</dbReference>
<keyword evidence="2 10" id="KW-0436">Ligase</keyword>
<dbReference type="SUPFAM" id="SSF63418">
    <property type="entry name" value="MurE/MurF N-terminal domain"/>
    <property type="match status" value="1"/>
</dbReference>
<evidence type="ECO:0000256" key="5">
    <source>
        <dbReference type="ARBA" id="ARBA00022840"/>
    </source>
</evidence>
<keyword evidence="7 10" id="KW-0573">Peptidoglycan synthesis</keyword>
<dbReference type="GO" id="GO:0071555">
    <property type="term" value="P:cell wall organization"/>
    <property type="evidence" value="ECO:0007669"/>
    <property type="project" value="UniProtKB-KW"/>
</dbReference>
<organism evidence="15 16">
    <name type="scientific">Candidatus Limousia pullorum</name>
    <dbReference type="NCBI Taxonomy" id="2840860"/>
    <lineage>
        <taxon>Bacteria</taxon>
        <taxon>Bacillati</taxon>
        <taxon>Bacillota</taxon>
        <taxon>Clostridia</taxon>
        <taxon>Eubacteriales</taxon>
        <taxon>Oscillospiraceae</taxon>
        <taxon>Oscillospiraceae incertae sedis</taxon>
        <taxon>Candidatus Limousia</taxon>
    </lineage>
</organism>
<comment type="caution">
    <text evidence="15">The sequence shown here is derived from an EMBL/GenBank/DDBJ whole genome shotgun (WGS) entry which is preliminary data.</text>
</comment>
<dbReference type="Pfam" id="PF02875">
    <property type="entry name" value="Mur_ligase_C"/>
    <property type="match status" value="1"/>
</dbReference>
<keyword evidence="4 10" id="KW-0547">Nucleotide-binding</keyword>
<dbReference type="Pfam" id="PF08245">
    <property type="entry name" value="Mur_ligase_M"/>
    <property type="match status" value="1"/>
</dbReference>
<dbReference type="GO" id="GO:0051301">
    <property type="term" value="P:cell division"/>
    <property type="evidence" value="ECO:0007669"/>
    <property type="project" value="UniProtKB-KW"/>
</dbReference>
<dbReference type="EC" id="6.3.2.10" evidence="10 11"/>
<evidence type="ECO:0000256" key="6">
    <source>
        <dbReference type="ARBA" id="ARBA00022960"/>
    </source>
</evidence>
<evidence type="ECO:0000313" key="15">
    <source>
        <dbReference type="EMBL" id="HIU50892.1"/>
    </source>
</evidence>
<reference evidence="15" key="1">
    <citation type="submission" date="2020-10" db="EMBL/GenBank/DDBJ databases">
        <authorList>
            <person name="Gilroy R."/>
        </authorList>
    </citation>
    <scope>NUCLEOTIDE SEQUENCE</scope>
    <source>
        <strain evidence="15">ChiGjej1B1-1684</strain>
    </source>
</reference>
<evidence type="ECO:0000313" key="16">
    <source>
        <dbReference type="Proteomes" id="UP000824118"/>
    </source>
</evidence>
<keyword evidence="8 10" id="KW-0131">Cell cycle</keyword>
<dbReference type="InterPro" id="IPR005863">
    <property type="entry name" value="UDP-N-AcMur_synth"/>
</dbReference>
<evidence type="ECO:0000256" key="1">
    <source>
        <dbReference type="ARBA" id="ARBA00022490"/>
    </source>
</evidence>
<reference evidence="15" key="2">
    <citation type="journal article" date="2021" name="PeerJ">
        <title>Extensive microbial diversity within the chicken gut microbiome revealed by metagenomics and culture.</title>
        <authorList>
            <person name="Gilroy R."/>
            <person name="Ravi A."/>
            <person name="Getino M."/>
            <person name="Pursley I."/>
            <person name="Horton D.L."/>
            <person name="Alikhan N.F."/>
            <person name="Baker D."/>
            <person name="Gharbi K."/>
            <person name="Hall N."/>
            <person name="Watson M."/>
            <person name="Adriaenssens E.M."/>
            <person name="Foster-Nyarko E."/>
            <person name="Jarju S."/>
            <person name="Secka A."/>
            <person name="Antonio M."/>
            <person name="Oren A."/>
            <person name="Chaudhuri R.R."/>
            <person name="La Ragione R."/>
            <person name="Hildebrand F."/>
            <person name="Pallen M.J."/>
        </authorList>
    </citation>
    <scope>NUCLEOTIDE SEQUENCE</scope>
    <source>
        <strain evidence="15">ChiGjej1B1-1684</strain>
    </source>
</reference>
<dbReference type="InterPro" id="IPR035911">
    <property type="entry name" value="MurE/MurF_N"/>
</dbReference>
<dbReference type="PANTHER" id="PTHR43024">
    <property type="entry name" value="UDP-N-ACETYLMURAMOYL-TRIPEPTIDE--D-ALANYL-D-ALANINE LIGASE"/>
    <property type="match status" value="1"/>
</dbReference>
<dbReference type="InterPro" id="IPR004101">
    <property type="entry name" value="Mur_ligase_C"/>
</dbReference>
<evidence type="ECO:0000256" key="2">
    <source>
        <dbReference type="ARBA" id="ARBA00022598"/>
    </source>
</evidence>
<dbReference type="SUPFAM" id="SSF53244">
    <property type="entry name" value="MurD-like peptide ligases, peptide-binding domain"/>
    <property type="match status" value="1"/>
</dbReference>
<dbReference type="InterPro" id="IPR000713">
    <property type="entry name" value="Mur_ligase_N"/>
</dbReference>
<keyword evidence="5 10" id="KW-0067">ATP-binding</keyword>
<dbReference type="SUPFAM" id="SSF53623">
    <property type="entry name" value="MurD-like peptide ligases, catalytic domain"/>
    <property type="match status" value="1"/>
</dbReference>
<keyword evidence="3 10" id="KW-0132">Cell division</keyword>
<comment type="catalytic activity">
    <reaction evidence="10 11">
        <text>D-alanyl-D-alanine + UDP-N-acetyl-alpha-D-muramoyl-L-alanyl-gamma-D-glutamyl-meso-2,6-diaminopimelate + ATP = UDP-N-acetyl-alpha-D-muramoyl-L-alanyl-gamma-D-glutamyl-meso-2,6-diaminopimeloyl-D-alanyl-D-alanine + ADP + phosphate + H(+)</text>
        <dbReference type="Rhea" id="RHEA:28374"/>
        <dbReference type="ChEBI" id="CHEBI:15378"/>
        <dbReference type="ChEBI" id="CHEBI:30616"/>
        <dbReference type="ChEBI" id="CHEBI:43474"/>
        <dbReference type="ChEBI" id="CHEBI:57822"/>
        <dbReference type="ChEBI" id="CHEBI:61386"/>
        <dbReference type="ChEBI" id="CHEBI:83905"/>
        <dbReference type="ChEBI" id="CHEBI:456216"/>
        <dbReference type="EC" id="6.3.2.10"/>
    </reaction>
</comment>
<keyword evidence="1 10" id="KW-0963">Cytoplasm</keyword>
<evidence type="ECO:0000256" key="8">
    <source>
        <dbReference type="ARBA" id="ARBA00023306"/>
    </source>
</evidence>
<evidence type="ECO:0000256" key="9">
    <source>
        <dbReference type="ARBA" id="ARBA00023316"/>
    </source>
</evidence>
<sequence>MKKITVGQVAGACGGRLFGNEKDADIVIKNIFTDSRKVGEGSLFAAIKGERVDGHDFIIPCFEKGAVCAISENEIETDKPYILVDSTLRALKDIAAFYRGLFDIPFIGVTGSVGKTSTKEMLSSVLSQKFKVHKTQGNFNNELGVPLTIFGLEEEHEIAVIEMGISDFGEMTRLSKIVRPDFCLITNIGCCHLENLIDRDGVCKAKTEMFANMNPNGMIFLNGDDDKLAKIHEVTVENHRIVPIFYGISDKNTFHAENISGDVRDGIACNIVYDNVKNRVFIPAIGTYMVTNALAAFAVGKALGLSDEEIVKGIAAYETVGSRARVIDTGFITIIDDCYNANPTSVQGAIDTLVKFPGRKVAVLGDMKELGTKTQDYHIETGKYLHRHGVDVLVAVGELAKNIYLGAQMPEKSIYFATTEEACERIYDVIKENDTVLVKASHSMHFENITKALEKLK</sequence>
<dbReference type="GO" id="GO:0047480">
    <property type="term" value="F:UDP-N-acetylmuramoyl-tripeptide-D-alanyl-D-alanine ligase activity"/>
    <property type="evidence" value="ECO:0007669"/>
    <property type="project" value="UniProtKB-UniRule"/>
</dbReference>
<dbReference type="PANTHER" id="PTHR43024:SF1">
    <property type="entry name" value="UDP-N-ACETYLMURAMOYL-TRIPEPTIDE--D-ALANYL-D-ALANINE LIGASE"/>
    <property type="match status" value="1"/>
</dbReference>
<dbReference type="Gene3D" id="3.40.1390.10">
    <property type="entry name" value="MurE/MurF, N-terminal domain"/>
    <property type="match status" value="1"/>
</dbReference>
<dbReference type="GO" id="GO:0008360">
    <property type="term" value="P:regulation of cell shape"/>
    <property type="evidence" value="ECO:0007669"/>
    <property type="project" value="UniProtKB-KW"/>
</dbReference>
<comment type="similarity">
    <text evidence="10">Belongs to the MurCDEF family. MurF subfamily.</text>
</comment>
<dbReference type="GO" id="GO:0005524">
    <property type="term" value="F:ATP binding"/>
    <property type="evidence" value="ECO:0007669"/>
    <property type="project" value="UniProtKB-UniRule"/>
</dbReference>
<feature type="domain" description="Mur ligase N-terminal catalytic" evidence="12">
    <location>
        <begin position="28"/>
        <end position="98"/>
    </location>
</feature>
<keyword evidence="9 10" id="KW-0961">Cell wall biogenesis/degradation</keyword>
<gene>
    <name evidence="10" type="primary">murF</name>
    <name evidence="15" type="ORF">IAD22_07760</name>
</gene>
<dbReference type="Gene3D" id="3.40.1190.10">
    <property type="entry name" value="Mur-like, catalytic domain"/>
    <property type="match status" value="1"/>
</dbReference>
<dbReference type="InterPro" id="IPR013221">
    <property type="entry name" value="Mur_ligase_cen"/>
</dbReference>
<dbReference type="Pfam" id="PF01225">
    <property type="entry name" value="Mur_ligase"/>
    <property type="match status" value="1"/>
</dbReference>
<evidence type="ECO:0000256" key="7">
    <source>
        <dbReference type="ARBA" id="ARBA00022984"/>
    </source>
</evidence>
<keyword evidence="6 10" id="KW-0133">Cell shape</keyword>
<dbReference type="GO" id="GO:0005737">
    <property type="term" value="C:cytoplasm"/>
    <property type="evidence" value="ECO:0007669"/>
    <property type="project" value="UniProtKB-SubCell"/>
</dbReference>
<dbReference type="Proteomes" id="UP000824118">
    <property type="component" value="Unassembled WGS sequence"/>
</dbReference>
<dbReference type="Gene3D" id="3.90.190.20">
    <property type="entry name" value="Mur ligase, C-terminal domain"/>
    <property type="match status" value="1"/>
</dbReference>
<evidence type="ECO:0000256" key="11">
    <source>
        <dbReference type="RuleBase" id="RU004136"/>
    </source>
</evidence>
<evidence type="ECO:0000256" key="4">
    <source>
        <dbReference type="ARBA" id="ARBA00022741"/>
    </source>
</evidence>
<proteinExistence type="inferred from homology"/>
<dbReference type="AlphaFoldDB" id="A0A9D1LZK9"/>
<comment type="subcellular location">
    <subcellularLocation>
        <location evidence="10 11">Cytoplasm</location>
    </subcellularLocation>
</comment>
<comment type="function">
    <text evidence="10 11">Involved in cell wall formation. Catalyzes the final step in the synthesis of UDP-N-acetylmuramoyl-pentapeptide, the precursor of murein.</text>
</comment>
<dbReference type="EMBL" id="DVNG01000115">
    <property type="protein sequence ID" value="HIU50892.1"/>
    <property type="molecule type" value="Genomic_DNA"/>
</dbReference>
<dbReference type="GO" id="GO:0009252">
    <property type="term" value="P:peptidoglycan biosynthetic process"/>
    <property type="evidence" value="ECO:0007669"/>
    <property type="project" value="UniProtKB-UniRule"/>
</dbReference>
<feature type="domain" description="Mur ligase central" evidence="14">
    <location>
        <begin position="109"/>
        <end position="299"/>
    </location>
</feature>
<dbReference type="InterPro" id="IPR036615">
    <property type="entry name" value="Mur_ligase_C_dom_sf"/>
</dbReference>
<evidence type="ECO:0000259" key="12">
    <source>
        <dbReference type="Pfam" id="PF01225"/>
    </source>
</evidence>
<evidence type="ECO:0000256" key="10">
    <source>
        <dbReference type="HAMAP-Rule" id="MF_02019"/>
    </source>
</evidence>
<protein>
    <recommendedName>
        <fullName evidence="10 11">UDP-N-acetylmuramoyl-tripeptide--D-alanyl-D-alanine ligase</fullName>
        <ecNumber evidence="10 11">6.3.2.10</ecNumber>
    </recommendedName>
    <alternativeName>
        <fullName evidence="10">D-alanyl-D-alanine-adding enzyme</fullName>
    </alternativeName>
</protein>
<accession>A0A9D1LZK9</accession>
<evidence type="ECO:0000259" key="14">
    <source>
        <dbReference type="Pfam" id="PF08245"/>
    </source>
</evidence>
<dbReference type="HAMAP" id="MF_02019">
    <property type="entry name" value="MurF"/>
    <property type="match status" value="1"/>
</dbReference>
<feature type="domain" description="Mur ligase C-terminal" evidence="13">
    <location>
        <begin position="323"/>
        <end position="441"/>
    </location>
</feature>
<comment type="pathway">
    <text evidence="10 11">Cell wall biogenesis; peptidoglycan biosynthesis.</text>
</comment>
<evidence type="ECO:0000259" key="13">
    <source>
        <dbReference type="Pfam" id="PF02875"/>
    </source>
</evidence>
<name>A0A9D1LZK9_9FIRM</name>
<dbReference type="NCBIfam" id="TIGR01143">
    <property type="entry name" value="murF"/>
    <property type="match status" value="1"/>
</dbReference>
<evidence type="ECO:0000256" key="3">
    <source>
        <dbReference type="ARBA" id="ARBA00022618"/>
    </source>
</evidence>